<evidence type="ECO:0000256" key="3">
    <source>
        <dbReference type="ARBA" id="ARBA00009291"/>
    </source>
</evidence>
<dbReference type="InterPro" id="IPR021622">
    <property type="entry name" value="Afadin/alpha-actinin-bd"/>
</dbReference>
<organism evidence="11 12">
    <name type="scientific">Hesseltinella vesiculosa</name>
    <dbReference type="NCBI Taxonomy" id="101127"/>
    <lineage>
        <taxon>Eukaryota</taxon>
        <taxon>Fungi</taxon>
        <taxon>Fungi incertae sedis</taxon>
        <taxon>Mucoromycota</taxon>
        <taxon>Mucoromycotina</taxon>
        <taxon>Mucoromycetes</taxon>
        <taxon>Mucorales</taxon>
        <taxon>Cunninghamellaceae</taxon>
        <taxon>Hesseltinella</taxon>
    </lineage>
</organism>
<evidence type="ECO:0000313" key="12">
    <source>
        <dbReference type="Proteomes" id="UP000242146"/>
    </source>
</evidence>
<dbReference type="PANTHER" id="PTHR46507">
    <property type="entry name" value="AFADIN- AND ALPHA-ACTININ-BINDING PROTEIN"/>
    <property type="match status" value="1"/>
</dbReference>
<evidence type="ECO:0000256" key="5">
    <source>
        <dbReference type="ARBA" id="ARBA00022889"/>
    </source>
</evidence>
<feature type="coiled-coil region" evidence="9">
    <location>
        <begin position="349"/>
        <end position="383"/>
    </location>
</feature>
<protein>
    <submittedName>
        <fullName evidence="11">Uncharacterized protein</fullName>
    </submittedName>
</protein>
<keyword evidence="12" id="KW-1185">Reference proteome</keyword>
<comment type="subcellular location">
    <subcellularLocation>
        <location evidence="1">Cell junction</location>
    </subcellularLocation>
    <subcellularLocation>
        <location evidence="2">Cytoplasm</location>
        <location evidence="2">Cytoskeleton</location>
        <location evidence="2">Microtubule organizing center</location>
        <location evidence="2">Centrosome</location>
    </subcellularLocation>
</comment>
<evidence type="ECO:0000256" key="9">
    <source>
        <dbReference type="SAM" id="Coils"/>
    </source>
</evidence>
<dbReference type="OrthoDB" id="312015at2759"/>
<keyword evidence="4" id="KW-0963">Cytoplasm</keyword>
<sequence>MDSSSESSFEVPLSPSKRVRPAAMDPQLPFNTVQLPTFTTVPIANSSAHNDTPVSKQYILTKANYVNLQLTAYGYPVPLIFDSKDNRDTLQIINCMQLMLQDIKKSEDERREFQETIVSLQQEQDQTQSQLDRYIKDLESCQQELAESKIKMQSLKEQMKSKDDLHRHVKDELAKAKNNMQYMKTQYAHETRRQNLDHAKTRDRLAKLMKDKLQTNVVSIDIQHESPLAELDLAPATSAEQDAHSFTKDAMQKAVDRERTARKDNEQLSHSLIKVYGSMRRLLESQWQSYEDRFGTIESKKEMLHTIEKFQLSVDGNDLVEQVNALLDRLQEEWQRQVVDTKWYTEQDMLEKDQLLEQWQAQVVELEQEIEKVEEDFNAREEVYLRFSHGGFFDAIAPPPVEPSSDDEWGEYDIDPEVTSKFDLLQLNAKKQQEKITEAALKLGDERTKLQAEKWAFEDMKRQHNMAEVGSPTPETTSKRKRI</sequence>
<evidence type="ECO:0000256" key="1">
    <source>
        <dbReference type="ARBA" id="ARBA00004282"/>
    </source>
</evidence>
<dbReference type="STRING" id="101127.A0A1X2GUT0"/>
<dbReference type="AlphaFoldDB" id="A0A1X2GUT0"/>
<dbReference type="EMBL" id="MCGT01000003">
    <property type="protein sequence ID" value="ORX61787.1"/>
    <property type="molecule type" value="Genomic_DNA"/>
</dbReference>
<dbReference type="GO" id="GO:0036064">
    <property type="term" value="C:ciliary basal body"/>
    <property type="evidence" value="ECO:0007669"/>
    <property type="project" value="TreeGrafter"/>
</dbReference>
<evidence type="ECO:0000256" key="2">
    <source>
        <dbReference type="ARBA" id="ARBA00004300"/>
    </source>
</evidence>
<feature type="compositionally biased region" description="Low complexity" evidence="10">
    <location>
        <begin position="1"/>
        <end position="16"/>
    </location>
</feature>
<dbReference type="InterPro" id="IPR052300">
    <property type="entry name" value="Adhesion_Centrosome_assoc"/>
</dbReference>
<dbReference type="PANTHER" id="PTHR46507:SF4">
    <property type="entry name" value="SSX FAMILY MEMBER 2 INTERACTING PROTEIN"/>
    <property type="match status" value="1"/>
</dbReference>
<evidence type="ECO:0000256" key="7">
    <source>
        <dbReference type="ARBA" id="ARBA00023054"/>
    </source>
</evidence>
<feature type="coiled-coil region" evidence="9">
    <location>
        <begin position="96"/>
        <end position="165"/>
    </location>
</feature>
<keyword evidence="5" id="KW-0130">Cell adhesion</keyword>
<dbReference type="Pfam" id="PF11559">
    <property type="entry name" value="ADIP"/>
    <property type="match status" value="1"/>
</dbReference>
<evidence type="ECO:0000256" key="6">
    <source>
        <dbReference type="ARBA" id="ARBA00022949"/>
    </source>
</evidence>
<gene>
    <name evidence="11" type="ORF">DM01DRAFT_1332366</name>
</gene>
<accession>A0A1X2GUT0</accession>
<evidence type="ECO:0000256" key="4">
    <source>
        <dbReference type="ARBA" id="ARBA00022490"/>
    </source>
</evidence>
<dbReference type="Proteomes" id="UP000242146">
    <property type="component" value="Unassembled WGS sequence"/>
</dbReference>
<reference evidence="11 12" key="1">
    <citation type="submission" date="2016-07" db="EMBL/GenBank/DDBJ databases">
        <title>Pervasive Adenine N6-methylation of Active Genes in Fungi.</title>
        <authorList>
            <consortium name="DOE Joint Genome Institute"/>
            <person name="Mondo S.J."/>
            <person name="Dannebaum R.O."/>
            <person name="Kuo R.C."/>
            <person name="Labutti K."/>
            <person name="Haridas S."/>
            <person name="Kuo A."/>
            <person name="Salamov A."/>
            <person name="Ahrendt S.R."/>
            <person name="Lipzen A."/>
            <person name="Sullivan W."/>
            <person name="Andreopoulos W.B."/>
            <person name="Clum A."/>
            <person name="Lindquist E."/>
            <person name="Daum C."/>
            <person name="Ramamoorthy G.K."/>
            <person name="Gryganskyi A."/>
            <person name="Culley D."/>
            <person name="Magnuson J.K."/>
            <person name="James T.Y."/>
            <person name="O'Malley M.A."/>
            <person name="Stajich J.E."/>
            <person name="Spatafora J.W."/>
            <person name="Visel A."/>
            <person name="Grigoriev I.V."/>
        </authorList>
    </citation>
    <scope>NUCLEOTIDE SEQUENCE [LARGE SCALE GENOMIC DNA]</scope>
    <source>
        <strain evidence="11 12">NRRL 3301</strain>
    </source>
</reference>
<keyword evidence="6" id="KW-0965">Cell junction</keyword>
<keyword evidence="8" id="KW-0206">Cytoskeleton</keyword>
<evidence type="ECO:0000313" key="11">
    <source>
        <dbReference type="EMBL" id="ORX61787.1"/>
    </source>
</evidence>
<feature type="region of interest" description="Disordered" evidence="10">
    <location>
        <begin position="1"/>
        <end position="23"/>
    </location>
</feature>
<feature type="region of interest" description="Disordered" evidence="10">
    <location>
        <begin position="461"/>
        <end position="483"/>
    </location>
</feature>
<evidence type="ECO:0000256" key="8">
    <source>
        <dbReference type="ARBA" id="ARBA00023212"/>
    </source>
</evidence>
<comment type="caution">
    <text evidence="11">The sequence shown here is derived from an EMBL/GenBank/DDBJ whole genome shotgun (WGS) entry which is preliminary data.</text>
</comment>
<evidence type="ECO:0000256" key="10">
    <source>
        <dbReference type="SAM" id="MobiDB-lite"/>
    </source>
</evidence>
<dbReference type="GO" id="GO:0007155">
    <property type="term" value="P:cell adhesion"/>
    <property type="evidence" value="ECO:0007669"/>
    <property type="project" value="UniProtKB-KW"/>
</dbReference>
<name>A0A1X2GUT0_9FUNG</name>
<keyword evidence="7 9" id="KW-0175">Coiled coil</keyword>
<comment type="similarity">
    <text evidence="3">Belongs to the ADIP family.</text>
</comment>
<proteinExistence type="inferred from homology"/>
<dbReference type="GO" id="GO:0035735">
    <property type="term" value="P:intraciliary transport involved in cilium assembly"/>
    <property type="evidence" value="ECO:0007669"/>
    <property type="project" value="TreeGrafter"/>
</dbReference>